<gene>
    <name evidence="2" type="ORF">QVH07_08640</name>
</gene>
<dbReference type="Pfam" id="PF11845">
    <property type="entry name" value="Tll0287-like"/>
    <property type="match status" value="1"/>
</dbReference>
<organism evidence="2 3">
    <name type="scientific">Algoriphagus sediminis</name>
    <dbReference type="NCBI Taxonomy" id="3057113"/>
    <lineage>
        <taxon>Bacteria</taxon>
        <taxon>Pseudomonadati</taxon>
        <taxon>Bacteroidota</taxon>
        <taxon>Cytophagia</taxon>
        <taxon>Cytophagales</taxon>
        <taxon>Cyclobacteriaceae</taxon>
        <taxon>Algoriphagus</taxon>
    </lineage>
</organism>
<keyword evidence="3" id="KW-1185">Reference proteome</keyword>
<feature type="domain" description="Tll0287-like" evidence="1">
    <location>
        <begin position="66"/>
        <end position="213"/>
    </location>
</feature>
<dbReference type="RefSeq" id="WP_289999765.1">
    <property type="nucleotide sequence ID" value="NZ_JAUEPH010000003.1"/>
</dbReference>
<dbReference type="PROSITE" id="PS51257">
    <property type="entry name" value="PROKAR_LIPOPROTEIN"/>
    <property type="match status" value="1"/>
</dbReference>
<evidence type="ECO:0000259" key="1">
    <source>
        <dbReference type="Pfam" id="PF11845"/>
    </source>
</evidence>
<proteinExistence type="predicted"/>
<reference evidence="2" key="1">
    <citation type="submission" date="2023-06" db="EMBL/GenBank/DDBJ databases">
        <title>Robiginitalea aurantiacus sp. nov. and Algoriphagus sediminis sp. nov., isolated from coastal sediment.</title>
        <authorList>
            <person name="Zhou Z.Y."/>
            <person name="An J."/>
            <person name="Jia Y.W."/>
            <person name="Du Z.J."/>
        </authorList>
    </citation>
    <scope>NUCLEOTIDE SEQUENCE</scope>
    <source>
        <strain evidence="2">C2-7</strain>
    </source>
</reference>
<dbReference type="Proteomes" id="UP001171916">
    <property type="component" value="Unassembled WGS sequence"/>
</dbReference>
<dbReference type="EMBL" id="JAUEPH010000003">
    <property type="protein sequence ID" value="MDN3204214.1"/>
    <property type="molecule type" value="Genomic_DNA"/>
</dbReference>
<sequence>MKRIWKAPVVFVVISFLLFACGGGERVSKEVFDEVNENMEVKRLTEAEILQEAMIWGDSITLEAQSQLISALTNAISENGTSGAVEFCNIQALPILSEVSEQYGVELRRASNRYRNPADKPNSEEEAILEAYEYNAENNLQSDPNIQKIDGGETYLYTKAIKIPSAFCLSCHGTPGTDIEDETLGMIDKLYPDDNAKGHEIGDLRGMWSLRIPKSEVVKRM</sequence>
<comment type="caution">
    <text evidence="2">The sequence shown here is derived from an EMBL/GenBank/DDBJ whole genome shotgun (WGS) entry which is preliminary data.</text>
</comment>
<protein>
    <submittedName>
        <fullName evidence="2">DUF3365 domain-containing protein</fullName>
    </submittedName>
</protein>
<accession>A0ABT7YCG1</accession>
<name>A0ABT7YCG1_9BACT</name>
<evidence type="ECO:0000313" key="3">
    <source>
        <dbReference type="Proteomes" id="UP001171916"/>
    </source>
</evidence>
<dbReference type="InterPro" id="IPR021796">
    <property type="entry name" value="Tll0287-like_dom"/>
</dbReference>
<evidence type="ECO:0000313" key="2">
    <source>
        <dbReference type="EMBL" id="MDN3204214.1"/>
    </source>
</evidence>